<evidence type="ECO:0000256" key="24">
    <source>
        <dbReference type="ARBA" id="ARBA00022771"/>
    </source>
</evidence>
<dbReference type="InterPro" id="IPR036862">
    <property type="entry name" value="Integrase_C_dom_sf_retrovir"/>
</dbReference>
<dbReference type="FunFam" id="3.30.70.270:FF:000006">
    <property type="entry name" value="Gag-Pol polyprotein"/>
    <property type="match status" value="1"/>
</dbReference>
<dbReference type="Proteomes" id="UP000248007">
    <property type="component" value="Segment"/>
</dbReference>
<dbReference type="GO" id="GO:0075523">
    <property type="term" value="P:viral translational frameshifting"/>
    <property type="evidence" value="ECO:0007669"/>
    <property type="project" value="UniProtKB-KW"/>
</dbReference>
<keyword evidence="31" id="KW-0694">RNA-binding</keyword>
<keyword evidence="32" id="KW-0229">DNA integration</keyword>
<keyword evidence="15" id="KW-0808">Transferase</keyword>
<dbReference type="Pfam" id="PF00552">
    <property type="entry name" value="IN_DBD_C"/>
    <property type="match status" value="1"/>
</dbReference>
<evidence type="ECO:0000256" key="45">
    <source>
        <dbReference type="ARBA" id="ARBA00023288"/>
    </source>
</evidence>
<dbReference type="SUPFAM" id="SSF46919">
    <property type="entry name" value="N-terminal Zn binding domain of HIV integrase"/>
    <property type="match status" value="1"/>
</dbReference>
<dbReference type="PROSITE" id="PS50876">
    <property type="entry name" value="ZF_INTEGRASE"/>
    <property type="match status" value="1"/>
</dbReference>
<evidence type="ECO:0000259" key="55">
    <source>
        <dbReference type="PROSITE" id="PS50878"/>
    </source>
</evidence>
<evidence type="ECO:0000259" key="58">
    <source>
        <dbReference type="PROSITE" id="PS51027"/>
    </source>
</evidence>
<dbReference type="InterPro" id="IPR043128">
    <property type="entry name" value="Rev_trsase/Diguanyl_cyclase"/>
</dbReference>
<evidence type="ECO:0000256" key="47">
    <source>
        <dbReference type="ARBA" id="ARBA00023415"/>
    </source>
</evidence>
<keyword evidence="16" id="KW-0548">Nucleotidyltransferase</keyword>
<evidence type="ECO:0000256" key="17">
    <source>
        <dbReference type="ARBA" id="ARBA00022707"/>
    </source>
</evidence>
<evidence type="ECO:0000256" key="35">
    <source>
        <dbReference type="ARBA" id="ARBA00022995"/>
    </source>
</evidence>
<evidence type="ECO:0000256" key="36">
    <source>
        <dbReference type="ARBA" id="ARBA00023086"/>
    </source>
</evidence>
<evidence type="ECO:0000259" key="56">
    <source>
        <dbReference type="PROSITE" id="PS50879"/>
    </source>
</evidence>
<dbReference type="GO" id="GO:0004523">
    <property type="term" value="F:RNA-DNA hybrid ribonuclease activity"/>
    <property type="evidence" value="ECO:0007669"/>
    <property type="project" value="InterPro"/>
</dbReference>
<feature type="domain" description="Integrase-type" evidence="58">
    <location>
        <begin position="946"/>
        <end position="994"/>
    </location>
</feature>
<dbReference type="PANTHER" id="PTHR41694:SF3">
    <property type="entry name" value="RNA-DIRECTED DNA POLYMERASE-RELATED"/>
    <property type="match status" value="1"/>
</dbReference>
<keyword evidence="25 51" id="KW-0378">Hydrolase</keyword>
<evidence type="ECO:0000256" key="19">
    <source>
        <dbReference type="ARBA" id="ARBA00022723"/>
    </source>
</evidence>
<dbReference type="PROSITE" id="PS50994">
    <property type="entry name" value="INTEGRASE"/>
    <property type="match status" value="1"/>
</dbReference>
<keyword evidence="24 49" id="KW-0863">Zinc-finger</keyword>
<evidence type="ECO:0000256" key="34">
    <source>
        <dbReference type="ARBA" id="ARBA00022932"/>
    </source>
</evidence>
<keyword evidence="33" id="KW-0695">RNA-directed DNA polymerase</keyword>
<keyword evidence="28" id="KW-0460">Magnesium</keyword>
<keyword evidence="12" id="KW-0945">Host-virus interaction</keyword>
<evidence type="ECO:0000256" key="29">
    <source>
        <dbReference type="ARBA" id="ARBA00022844"/>
    </source>
</evidence>
<evidence type="ECO:0000256" key="7">
    <source>
        <dbReference type="ARBA" id="ARBA00018735"/>
    </source>
</evidence>
<evidence type="ECO:0000259" key="54">
    <source>
        <dbReference type="PROSITE" id="PS50876"/>
    </source>
</evidence>
<dbReference type="GO" id="GO:0030430">
    <property type="term" value="C:host cell cytoplasm"/>
    <property type="evidence" value="ECO:0007669"/>
    <property type="project" value="UniProtKB-SubCell"/>
</dbReference>
<dbReference type="GO" id="GO:0035613">
    <property type="term" value="F:RNA stem-loop binding"/>
    <property type="evidence" value="ECO:0007669"/>
    <property type="project" value="TreeGrafter"/>
</dbReference>
<evidence type="ECO:0000256" key="38">
    <source>
        <dbReference type="ARBA" id="ARBA00023125"/>
    </source>
</evidence>
<comment type="cofactor">
    <cofactor evidence="2">
        <name>Mg(2+)</name>
        <dbReference type="ChEBI" id="CHEBI:18420"/>
    </cofactor>
</comment>
<dbReference type="GO" id="GO:0044826">
    <property type="term" value="P:viral genome integration into host DNA"/>
    <property type="evidence" value="ECO:0007669"/>
    <property type="project" value="UniProtKB-KW"/>
</dbReference>
<dbReference type="Pfam" id="PF00077">
    <property type="entry name" value="RVP"/>
    <property type="match status" value="1"/>
</dbReference>
<evidence type="ECO:0000256" key="11">
    <source>
        <dbReference type="ARBA" id="ARBA00022562"/>
    </source>
</evidence>
<organism evidence="59 60">
    <name type="scientific">Simian immunodeficiency virus</name>
    <name type="common">SIV</name>
    <dbReference type="NCBI Taxonomy" id="11723"/>
    <lineage>
        <taxon>Viruses</taxon>
        <taxon>Riboviria</taxon>
        <taxon>Pararnavirae</taxon>
        <taxon>Artverviricota</taxon>
        <taxon>Revtraviricetes</taxon>
        <taxon>Ortervirales</taxon>
        <taxon>Retroviridae</taxon>
        <taxon>Orthoretrovirinae</taxon>
        <taxon>Lentivirus</taxon>
        <taxon>Lentivirus simimdef</taxon>
    </lineage>
</organism>
<dbReference type="GO" id="GO:0046718">
    <property type="term" value="P:symbiont entry into host cell"/>
    <property type="evidence" value="ECO:0007669"/>
    <property type="project" value="UniProtKB-KW"/>
</dbReference>
<keyword evidence="44" id="KW-0511">Multifunctional enzyme</keyword>
<dbReference type="Gene3D" id="1.10.10.200">
    <property type="match status" value="1"/>
</dbReference>
<keyword evidence="39" id="KW-0472">Membrane</keyword>
<name>D3GJX4_SIV</name>
<keyword evidence="29" id="KW-0946">Virion</keyword>
<keyword evidence="40" id="KW-0233">DNA recombination</keyword>
<evidence type="ECO:0000256" key="40">
    <source>
        <dbReference type="ARBA" id="ARBA00023172"/>
    </source>
</evidence>
<evidence type="ECO:0000256" key="25">
    <source>
        <dbReference type="ARBA" id="ARBA00022801"/>
    </source>
</evidence>
<dbReference type="GO" id="GO:0006310">
    <property type="term" value="P:DNA recombination"/>
    <property type="evidence" value="ECO:0007669"/>
    <property type="project" value="UniProtKB-KW"/>
</dbReference>
<keyword evidence="17" id="KW-0519">Myristate</keyword>
<keyword evidence="46" id="KW-1160">Virus entry into host cell</keyword>
<evidence type="ECO:0000256" key="32">
    <source>
        <dbReference type="ARBA" id="ARBA00022908"/>
    </source>
</evidence>
<evidence type="ECO:0000256" key="18">
    <source>
        <dbReference type="ARBA" id="ARBA00022722"/>
    </source>
</evidence>
<evidence type="ECO:0000256" key="15">
    <source>
        <dbReference type="ARBA" id="ARBA00022679"/>
    </source>
</evidence>
<dbReference type="InterPro" id="IPR002156">
    <property type="entry name" value="RNaseH_domain"/>
</dbReference>
<dbReference type="InterPro" id="IPR001969">
    <property type="entry name" value="Aspartic_peptidase_AS"/>
</dbReference>
<keyword evidence="13" id="KW-1188">Viral release from host cell</keyword>
<keyword evidence="19" id="KW-0479">Metal-binding</keyword>
<dbReference type="InterPro" id="IPR001584">
    <property type="entry name" value="Integrase_cat-core"/>
</dbReference>
<dbReference type="GO" id="GO:0020002">
    <property type="term" value="C:host cell plasma membrane"/>
    <property type="evidence" value="ECO:0007669"/>
    <property type="project" value="UniProtKB-SubCell"/>
</dbReference>
<evidence type="ECO:0000256" key="8">
    <source>
        <dbReference type="ARBA" id="ARBA00022511"/>
    </source>
</evidence>
<dbReference type="GO" id="GO:0015074">
    <property type="term" value="P:DNA integration"/>
    <property type="evidence" value="ECO:0007669"/>
    <property type="project" value="UniProtKB-KW"/>
</dbReference>
<evidence type="ECO:0000256" key="43">
    <source>
        <dbReference type="ARBA" id="ARBA00023247"/>
    </source>
</evidence>
<dbReference type="Gene3D" id="3.30.420.10">
    <property type="entry name" value="Ribonuclease H-like superfamily/Ribonuclease H"/>
    <property type="match status" value="2"/>
</dbReference>
<keyword evidence="42" id="KW-1035">Host cytoplasm</keyword>
<keyword evidence="37" id="KW-0917">Virion maturation</keyword>
<dbReference type="InterPro" id="IPR000477">
    <property type="entry name" value="RT_dom"/>
</dbReference>
<evidence type="ECO:0000256" key="50">
    <source>
        <dbReference type="PROSITE-ProRule" id="PRU00506"/>
    </source>
</evidence>
<keyword evidence="36" id="KW-0543">Viral nucleoprotein</keyword>
<dbReference type="GO" id="GO:0075732">
    <property type="term" value="P:viral penetration into host nucleus"/>
    <property type="evidence" value="ECO:0007669"/>
    <property type="project" value="UniProtKB-KW"/>
</dbReference>
<evidence type="ECO:0000259" key="57">
    <source>
        <dbReference type="PROSITE" id="PS50994"/>
    </source>
</evidence>
<dbReference type="GO" id="GO:0003677">
    <property type="term" value="F:DNA binding"/>
    <property type="evidence" value="ECO:0007669"/>
    <property type="project" value="UniProtKB-KW"/>
</dbReference>
<evidence type="ECO:0000256" key="2">
    <source>
        <dbReference type="ARBA" id="ARBA00001946"/>
    </source>
</evidence>
<evidence type="ECO:0000313" key="59">
    <source>
        <dbReference type="EMBL" id="ADB82817.2"/>
    </source>
</evidence>
<evidence type="ECO:0000256" key="41">
    <source>
        <dbReference type="ARBA" id="ARBA00023195"/>
    </source>
</evidence>
<evidence type="ECO:0000256" key="1">
    <source>
        <dbReference type="ARBA" id="ARBA00000379"/>
    </source>
</evidence>
<keyword evidence="22" id="KW-0688">Ribosomal frameshifting</keyword>
<dbReference type="InterPro" id="IPR010659">
    <property type="entry name" value="RVT_connect"/>
</dbReference>
<evidence type="ECO:0000256" key="21">
    <source>
        <dbReference type="ARBA" id="ARBA00022750"/>
    </source>
</evidence>
<dbReference type="InterPro" id="IPR021109">
    <property type="entry name" value="Peptidase_aspartic_dom_sf"/>
</dbReference>
<keyword evidence="20" id="KW-0677">Repeat</keyword>
<keyword evidence="23" id="KW-0255">Endonuclease</keyword>
<evidence type="ECO:0000256" key="44">
    <source>
        <dbReference type="ARBA" id="ARBA00023268"/>
    </source>
</evidence>
<dbReference type="Pfam" id="PF06817">
    <property type="entry name" value="RVT_thumb"/>
    <property type="match status" value="1"/>
</dbReference>
<evidence type="ECO:0000256" key="20">
    <source>
        <dbReference type="ARBA" id="ARBA00022737"/>
    </source>
</evidence>
<evidence type="ECO:0000256" key="30">
    <source>
        <dbReference type="ARBA" id="ARBA00022870"/>
    </source>
</evidence>
<evidence type="ECO:0000256" key="49">
    <source>
        <dbReference type="PROSITE-ProRule" id="PRU00450"/>
    </source>
</evidence>
<feature type="domain" description="RNase H type-1" evidence="56">
    <location>
        <begin position="597"/>
        <end position="720"/>
    </location>
</feature>
<keyword evidence="30" id="KW-1043">Host membrane</keyword>
<keyword evidence="10" id="KW-0167">Capsid protein</keyword>
<evidence type="ECO:0000256" key="31">
    <source>
        <dbReference type="ARBA" id="ARBA00022884"/>
    </source>
</evidence>
<evidence type="ECO:0000256" key="46">
    <source>
        <dbReference type="ARBA" id="ARBA00023296"/>
    </source>
</evidence>
<keyword evidence="8" id="KW-1032">Host cell membrane</keyword>
<dbReference type="GO" id="GO:0003887">
    <property type="term" value="F:DNA-directed DNA polymerase activity"/>
    <property type="evidence" value="ECO:0007669"/>
    <property type="project" value="UniProtKB-KW"/>
</dbReference>
<evidence type="ECO:0000256" key="16">
    <source>
        <dbReference type="ARBA" id="ARBA00022695"/>
    </source>
</evidence>
<dbReference type="PANTHER" id="PTHR41694">
    <property type="entry name" value="ENDOGENOUS RETROVIRUS GROUP K MEMBER POL PROTEIN"/>
    <property type="match status" value="1"/>
</dbReference>
<protein>
    <recommendedName>
        <fullName evidence="7">Gag-Pol polyprotein</fullName>
    </recommendedName>
    <alternativeName>
        <fullName evidence="48">Pr160Gag-Pol</fullName>
    </alternativeName>
</protein>
<dbReference type="Gene3D" id="2.40.70.10">
    <property type="entry name" value="Acid Proteases"/>
    <property type="match status" value="1"/>
</dbReference>
<reference evidence="59 60" key="1">
    <citation type="journal article" date="2010" name="Infect. Genet. Evol.">
        <title>Extensive survey on the prevalence and genetic diversity of SIVs in primate bushmeat provides insights into risks for potential new cross-species transmissions.</title>
        <authorList>
            <person name="Aghokeng A.F."/>
            <person name="Ayouba A."/>
            <person name="Mpoudi-Ngole E."/>
            <person name="Loul S."/>
            <person name="Liegeois F."/>
            <person name="Delaporte E."/>
            <person name="Peeters M."/>
        </authorList>
    </citation>
    <scope>NUCLEOTIDE SEQUENCE [LARGE SCALE GENOMIC DNA]</scope>
    <source>
        <strain evidence="59">SIVdeb04CMPF3061</strain>
    </source>
</reference>
<keyword evidence="9" id="KW-1163">Viral penetration into host nucleus</keyword>
<keyword evidence="11" id="KW-1048">Host nucleus</keyword>
<evidence type="ECO:0000256" key="33">
    <source>
        <dbReference type="ARBA" id="ARBA00022918"/>
    </source>
</evidence>
<dbReference type="GO" id="GO:0075713">
    <property type="term" value="P:establishment of integrated proviral latency"/>
    <property type="evidence" value="ECO:0007669"/>
    <property type="project" value="UniProtKB-KW"/>
</dbReference>
<dbReference type="SUPFAM" id="SSF53098">
    <property type="entry name" value="Ribonuclease H-like"/>
    <property type="match status" value="2"/>
</dbReference>
<evidence type="ECO:0000256" key="26">
    <source>
        <dbReference type="ARBA" id="ARBA00022809"/>
    </source>
</evidence>
<dbReference type="PROSITE" id="PS51027">
    <property type="entry name" value="INTEGRASE_DBD"/>
    <property type="match status" value="1"/>
</dbReference>
<dbReference type="Gene3D" id="3.30.70.270">
    <property type="match status" value="3"/>
</dbReference>
<organismHost>
    <name type="scientific">Pan troglodytes</name>
    <name type="common">Chimpanzee</name>
    <dbReference type="NCBI Taxonomy" id="9598"/>
</organismHost>
<dbReference type="InterPro" id="IPR010661">
    <property type="entry name" value="RVT_thumb"/>
</dbReference>
<feature type="domain" description="Integrase catalytic" evidence="57">
    <location>
        <begin position="768"/>
        <end position="927"/>
    </location>
</feature>
<dbReference type="InterPro" id="IPR001037">
    <property type="entry name" value="Integrase_C_retrovir"/>
</dbReference>
<evidence type="ECO:0000256" key="48">
    <source>
        <dbReference type="ARBA" id="ARBA00032771"/>
    </source>
</evidence>
<dbReference type="PROSITE" id="PS50175">
    <property type="entry name" value="ASP_PROT_RETROV"/>
    <property type="match status" value="1"/>
</dbReference>
<comment type="similarity">
    <text evidence="51">Belongs to the retroviral Pol polyprotein family.</text>
</comment>
<dbReference type="GO" id="GO:0039657">
    <property type="term" value="P:symbiont-mediated suppression of host gene expression"/>
    <property type="evidence" value="ECO:0007669"/>
    <property type="project" value="UniProtKB-KW"/>
</dbReference>
<evidence type="ECO:0000256" key="42">
    <source>
        <dbReference type="ARBA" id="ARBA00023200"/>
    </source>
</evidence>
<dbReference type="PROSITE" id="PS50878">
    <property type="entry name" value="RT_POL"/>
    <property type="match status" value="1"/>
</dbReference>
<gene>
    <name evidence="59" type="primary">pol</name>
</gene>
<comment type="catalytic activity">
    <reaction evidence="47">
        <text>Endohydrolysis of RNA in RNA/DNA hybrids. Three different cleavage modes: 1. sequence-specific internal cleavage of RNA. Human immunodeficiency virus type 1 and Moloney murine leukemia virus enzymes prefer to cleave the RNA strand one nucleotide away from the RNA-DNA junction. 2. RNA 5'-end directed cleavage 13-19 nucleotides from the RNA end. 3. DNA 3'-end directed cleavage 15-20 nucleotides away from the primer terminus.</text>
        <dbReference type="EC" id="3.1.26.13"/>
    </reaction>
</comment>
<dbReference type="GO" id="GO:0019013">
    <property type="term" value="C:viral nucleocapsid"/>
    <property type="evidence" value="ECO:0007669"/>
    <property type="project" value="UniProtKB-KW"/>
</dbReference>
<feature type="domain" description="Reverse transcriptase" evidence="55">
    <location>
        <begin position="208"/>
        <end position="398"/>
    </location>
</feature>
<accession>D3GJX4</accession>
<dbReference type="InterPro" id="IPR036397">
    <property type="entry name" value="RNaseH_sf"/>
</dbReference>
<keyword evidence="27" id="KW-0862">Zinc</keyword>
<proteinExistence type="inferred from homology"/>
<dbReference type="Gene3D" id="2.30.30.10">
    <property type="entry name" value="Integrase, C-terminal domain superfamily, retroviral"/>
    <property type="match status" value="1"/>
</dbReference>
<keyword evidence="21 51" id="KW-0064">Aspartyl protease</keyword>
<evidence type="ECO:0000256" key="39">
    <source>
        <dbReference type="ARBA" id="ARBA00023136"/>
    </source>
</evidence>
<evidence type="ECO:0000256" key="10">
    <source>
        <dbReference type="ARBA" id="ARBA00022561"/>
    </source>
</evidence>
<evidence type="ECO:0000256" key="3">
    <source>
        <dbReference type="ARBA" id="ARBA00004147"/>
    </source>
</evidence>
<keyword evidence="38" id="KW-0238">DNA-binding</keyword>
<dbReference type="SUPFAM" id="SSF50630">
    <property type="entry name" value="Acid proteases"/>
    <property type="match status" value="1"/>
</dbReference>
<evidence type="ECO:0000256" key="4">
    <source>
        <dbReference type="ARBA" id="ARBA00004192"/>
    </source>
</evidence>
<dbReference type="GO" id="GO:0008270">
    <property type="term" value="F:zinc ion binding"/>
    <property type="evidence" value="ECO:0007669"/>
    <property type="project" value="UniProtKB-KW"/>
</dbReference>
<dbReference type="EMBL" id="FJ919724">
    <property type="protein sequence ID" value="ADB82817.2"/>
    <property type="molecule type" value="Genomic_DNA"/>
</dbReference>
<feature type="domain" description="Peptidase A2" evidence="53">
    <location>
        <begin position="83"/>
        <end position="154"/>
    </location>
</feature>
<dbReference type="GO" id="GO:0006508">
    <property type="term" value="P:proteolysis"/>
    <property type="evidence" value="ECO:0007669"/>
    <property type="project" value="UniProtKB-KW"/>
</dbReference>
<evidence type="ECO:0000256" key="52">
    <source>
        <dbReference type="SAM" id="MobiDB-lite"/>
    </source>
</evidence>
<sequence>FFRETSLGEESPQEFHRAATPDMGHREVHTGGRGRDLLLFQGTGTETPAAGGDEEREIPRFIGLEVPLWRRPVTTIEIEGRRVQVLLDTGADDTIIHEKDIQLTSPFVPKTVGGLGGFINVRCYPGIEIQCQGKVAVGEVLVGETPINILGRNFLAPLGFSINMLESQIQYTPVKLKEGKSGPKVKQWASSQGKDRGSQGNSGKDGGGRPMAPASPTNPYNSPVFAIKKKDKNKWRMLIDLRELNKATQPVWEVQTGIPHPAGLPQKRQITVLDIADAYYSIPLDPSFAQYTAFTIPSVNNTAPGERYEFRVLPQGWSASPAIFQHTVHRVLEGFRKKYPDVLIVQYMDDLLVGSDRTEEQHRLVVKTLRDYLLERGLKTPPEKFQAEPPYQWMGYVLHPKKWTTQPIQIPEEEEWTVNKIQKLVGILNWASQIYSGIKTKHLCKSIRGVPGLTDPVKLTEEAQAELEEARQILKEQVSGTYYKEQEDLIADITKLSEGQWGYTIRQSKGILKTGKYAKAKGAHFNDFHQIAKLMMKVGTESIVTWGRLPTFRLPVQKQDWDGWWHEHWQATWIPEWEAVHTPPLVRLWYSLVSEPIKEADTYYVDGAANRESKEGKAGYISERGKQSVKALENTTNQKAELTAVLMALEDSGEKVNIVTDSQYVLNILTEHPTTTEHELVEKIIQQLQKKQEVYLQWVPAHKGLGGNEQIDKLVSKGIRKILFLERVEEAQEDHDKYHSNWKQLREEFNLPTLVAKQIINQCPKCQIHGEPKHGQVNADLGIWQMDCTHLEGKVIIVAVHVASGFTETQVLKEETGKQTALFLLQLGARWPIQQVHTDNGPNFISQAFAAACWWLGIEHTTGVPYNPQSQGVVENKNRQLKDTITQVREDAQRLETAVAMATHILNFKRRGGIGDMTPSERIVNMINTELEIKYLQQKISKFSGFKVYYREGADPSWKGPATLLWKGEGAVVIKLDTGDLKVVPRRKAKVIKDYGKDVGSKIDPQDTHE</sequence>
<evidence type="ECO:0000256" key="23">
    <source>
        <dbReference type="ARBA" id="ARBA00022759"/>
    </source>
</evidence>
<keyword evidence="43" id="KW-1262">Eukaryotic host gene expression shutoff by virus</keyword>
<feature type="compositionally biased region" description="Basic and acidic residues" evidence="52">
    <location>
        <begin position="13"/>
        <end position="30"/>
    </location>
</feature>
<dbReference type="InterPro" id="IPR017856">
    <property type="entry name" value="Integrase-like_N"/>
</dbReference>
<comment type="catalytic activity">
    <reaction evidence="1">
        <text>3'-end directed exonucleolytic cleavage of viral RNA-DNA hybrid.</text>
        <dbReference type="EC" id="3.1.13.2"/>
    </reaction>
</comment>
<dbReference type="InterPro" id="IPR034170">
    <property type="entry name" value="Retropepsin-like_cat_dom"/>
</dbReference>
<dbReference type="InterPro" id="IPR003308">
    <property type="entry name" value="Integrase_Zn-bd_dom_N"/>
</dbReference>
<dbReference type="Pfam" id="PF00078">
    <property type="entry name" value="RVT_1"/>
    <property type="match status" value="1"/>
</dbReference>
<feature type="domain" description="Integrase-type" evidence="54">
    <location>
        <begin position="726"/>
        <end position="767"/>
    </location>
</feature>
<dbReference type="Pfam" id="PF00075">
    <property type="entry name" value="RNase_H"/>
    <property type="match status" value="1"/>
</dbReference>
<evidence type="ECO:0000256" key="51">
    <source>
        <dbReference type="RuleBase" id="RU004064"/>
    </source>
</evidence>
<dbReference type="PROSITE" id="PS00141">
    <property type="entry name" value="ASP_PROTEASE"/>
    <property type="match status" value="1"/>
</dbReference>
<dbReference type="InterPro" id="IPR012337">
    <property type="entry name" value="RNaseH-like_sf"/>
</dbReference>
<evidence type="ECO:0000256" key="28">
    <source>
        <dbReference type="ARBA" id="ARBA00022842"/>
    </source>
</evidence>
<feature type="DNA-binding region" description="Integrase-type" evidence="50">
    <location>
        <begin position="946"/>
        <end position="994"/>
    </location>
</feature>
<evidence type="ECO:0000256" key="13">
    <source>
        <dbReference type="ARBA" id="ARBA00022612"/>
    </source>
</evidence>
<evidence type="ECO:0000256" key="9">
    <source>
        <dbReference type="ARBA" id="ARBA00022524"/>
    </source>
</evidence>
<dbReference type="Pfam" id="PF06815">
    <property type="entry name" value="RVT_connect"/>
    <property type="match status" value="1"/>
</dbReference>
<evidence type="ECO:0000313" key="60">
    <source>
        <dbReference type="Proteomes" id="UP000248007"/>
    </source>
</evidence>
<evidence type="ECO:0000256" key="12">
    <source>
        <dbReference type="ARBA" id="ARBA00022581"/>
    </source>
</evidence>
<feature type="region of interest" description="Disordered" evidence="52">
    <location>
        <begin position="176"/>
        <end position="224"/>
    </location>
</feature>
<evidence type="ECO:0000256" key="5">
    <source>
        <dbReference type="ARBA" id="ARBA00004328"/>
    </source>
</evidence>
<keyword evidence="26" id="KW-1193">Eukaryotic host translation shutoff by virus</keyword>
<feature type="region of interest" description="Disordered" evidence="52">
    <location>
        <begin position="1"/>
        <end position="30"/>
    </location>
</feature>
<dbReference type="InterPro" id="IPR043502">
    <property type="entry name" value="DNA/RNA_pol_sf"/>
</dbReference>
<dbReference type="GO" id="GO:0042025">
    <property type="term" value="C:host cell nucleus"/>
    <property type="evidence" value="ECO:0007669"/>
    <property type="project" value="UniProtKB-SubCell"/>
</dbReference>
<keyword evidence="45" id="KW-0449">Lipoprotein</keyword>
<keyword evidence="41" id="KW-1179">Viral genome integration</keyword>
<dbReference type="CDD" id="cd05482">
    <property type="entry name" value="HIV_retropepsin_like"/>
    <property type="match status" value="1"/>
</dbReference>
<dbReference type="PROSITE" id="PS50879">
    <property type="entry name" value="RNASE_H_1"/>
    <property type="match status" value="1"/>
</dbReference>
<dbReference type="GO" id="GO:0004533">
    <property type="term" value="F:exoribonuclease H activity"/>
    <property type="evidence" value="ECO:0007669"/>
    <property type="project" value="UniProtKB-EC"/>
</dbReference>
<dbReference type="InterPro" id="IPR001995">
    <property type="entry name" value="Peptidase_A2_cat"/>
</dbReference>
<feature type="non-terminal residue" evidence="59">
    <location>
        <position position="1"/>
    </location>
</feature>
<dbReference type="InterPro" id="IPR018061">
    <property type="entry name" value="Retropepsins"/>
</dbReference>
<evidence type="ECO:0000256" key="37">
    <source>
        <dbReference type="ARBA" id="ARBA00023113"/>
    </source>
</evidence>
<dbReference type="GO" id="GO:0043657">
    <property type="term" value="C:host cell"/>
    <property type="evidence" value="ECO:0007669"/>
    <property type="project" value="GOC"/>
</dbReference>
<keyword evidence="35" id="KW-1190">Host gene expression shutoff by virus</keyword>
<dbReference type="SUPFAM" id="SSF56672">
    <property type="entry name" value="DNA/RNA polymerases"/>
    <property type="match status" value="1"/>
</dbReference>
<evidence type="ECO:0000256" key="27">
    <source>
        <dbReference type="ARBA" id="ARBA00022833"/>
    </source>
</evidence>
<comment type="subcellular location">
    <subcellularLocation>
        <location evidence="6">Host cell membrane</location>
        <topology evidence="6">Lipid-anchor</topology>
    </subcellularLocation>
    <subcellularLocation>
        <location evidence="4">Host cytoplasm</location>
    </subcellularLocation>
    <subcellularLocation>
        <location evidence="3">Host nucleus</location>
    </subcellularLocation>
    <subcellularLocation>
        <location evidence="5">Virion</location>
    </subcellularLocation>
</comment>
<organismHost>
    <name type="scientific">Cercopithecidae</name>
    <name type="common">Old World monkeys</name>
    <dbReference type="NCBI Taxonomy" id="9527"/>
</organismHost>
<dbReference type="Pfam" id="PF00665">
    <property type="entry name" value="rve"/>
    <property type="match status" value="1"/>
</dbReference>
<keyword evidence="18" id="KW-0540">Nuclease</keyword>
<keyword evidence="14 51" id="KW-0645">Protease</keyword>
<dbReference type="GO" id="GO:0004190">
    <property type="term" value="F:aspartic-type endopeptidase activity"/>
    <property type="evidence" value="ECO:0007669"/>
    <property type="project" value="UniProtKB-KW"/>
</dbReference>
<dbReference type="Pfam" id="PF02022">
    <property type="entry name" value="Integrase_Zn"/>
    <property type="match status" value="1"/>
</dbReference>
<keyword evidence="34" id="KW-0239">DNA-directed DNA polymerase</keyword>
<dbReference type="Gene3D" id="3.10.10.10">
    <property type="entry name" value="HIV Type 1 Reverse Transcriptase, subunit A, domain 1"/>
    <property type="match status" value="1"/>
</dbReference>
<evidence type="ECO:0000256" key="6">
    <source>
        <dbReference type="ARBA" id="ARBA00004425"/>
    </source>
</evidence>
<dbReference type="SUPFAM" id="SSF50122">
    <property type="entry name" value="DNA-binding domain of retroviral integrase"/>
    <property type="match status" value="1"/>
</dbReference>
<evidence type="ECO:0000256" key="22">
    <source>
        <dbReference type="ARBA" id="ARBA00022758"/>
    </source>
</evidence>
<evidence type="ECO:0000256" key="14">
    <source>
        <dbReference type="ARBA" id="ARBA00022670"/>
    </source>
</evidence>
<dbReference type="GO" id="GO:0003964">
    <property type="term" value="F:RNA-directed DNA polymerase activity"/>
    <property type="evidence" value="ECO:0007669"/>
    <property type="project" value="UniProtKB-KW"/>
</dbReference>
<evidence type="ECO:0000259" key="53">
    <source>
        <dbReference type="PROSITE" id="PS50175"/>
    </source>
</evidence>